<feature type="non-terminal residue" evidence="1">
    <location>
        <position position="1"/>
    </location>
</feature>
<dbReference type="AlphaFoldDB" id="C7J0Z1"/>
<reference evidence="1 2" key="1">
    <citation type="journal article" date="2005" name="Nature">
        <title>The map-based sequence of the rice genome.</title>
        <authorList>
            <consortium name="International rice genome sequencing project (IRGSP)"/>
            <person name="Matsumoto T."/>
            <person name="Wu J."/>
            <person name="Kanamori H."/>
            <person name="Katayose Y."/>
            <person name="Fujisawa M."/>
            <person name="Namiki N."/>
            <person name="Mizuno H."/>
            <person name="Yamamoto K."/>
            <person name="Antonio B.A."/>
            <person name="Baba T."/>
            <person name="Sakata K."/>
            <person name="Nagamura Y."/>
            <person name="Aoki H."/>
            <person name="Arikawa K."/>
            <person name="Arita K."/>
            <person name="Bito T."/>
            <person name="Chiden Y."/>
            <person name="Fujitsuka N."/>
            <person name="Fukunaka R."/>
            <person name="Hamada M."/>
            <person name="Harada C."/>
            <person name="Hayashi A."/>
            <person name="Hijishita S."/>
            <person name="Honda M."/>
            <person name="Hosokawa S."/>
            <person name="Ichikawa Y."/>
            <person name="Idonuma A."/>
            <person name="Iijima M."/>
            <person name="Ikeda M."/>
            <person name="Ikeno M."/>
            <person name="Ito K."/>
            <person name="Ito S."/>
            <person name="Ito T."/>
            <person name="Ito Y."/>
            <person name="Ito Y."/>
            <person name="Iwabuchi A."/>
            <person name="Kamiya K."/>
            <person name="Karasawa W."/>
            <person name="Kurita K."/>
            <person name="Katagiri S."/>
            <person name="Kikuta A."/>
            <person name="Kobayashi H."/>
            <person name="Kobayashi N."/>
            <person name="Machita K."/>
            <person name="Maehara T."/>
            <person name="Masukawa M."/>
            <person name="Mizubayashi T."/>
            <person name="Mukai Y."/>
            <person name="Nagasaki H."/>
            <person name="Nagata Y."/>
            <person name="Naito S."/>
            <person name="Nakashima M."/>
            <person name="Nakama Y."/>
            <person name="Nakamichi Y."/>
            <person name="Nakamura M."/>
            <person name="Meguro A."/>
            <person name="Negishi M."/>
            <person name="Ohta I."/>
            <person name="Ohta T."/>
            <person name="Okamoto M."/>
            <person name="Ono N."/>
            <person name="Saji S."/>
            <person name="Sakaguchi M."/>
            <person name="Sakai K."/>
            <person name="Shibata M."/>
            <person name="Shimokawa T."/>
            <person name="Song J."/>
            <person name="Takazaki Y."/>
            <person name="Terasawa K."/>
            <person name="Tsugane M."/>
            <person name="Tsuji K."/>
            <person name="Ueda S."/>
            <person name="Waki K."/>
            <person name="Yamagata H."/>
            <person name="Yamamoto M."/>
            <person name="Yamamoto S."/>
            <person name="Yamane H."/>
            <person name="Yoshiki S."/>
            <person name="Yoshihara R."/>
            <person name="Yukawa K."/>
            <person name="Zhong H."/>
            <person name="Yano M."/>
            <person name="Yuan Q."/>
            <person name="Ouyang S."/>
            <person name="Liu J."/>
            <person name="Jones K.M."/>
            <person name="Gansberger K."/>
            <person name="Moffat K."/>
            <person name="Hill J."/>
            <person name="Bera J."/>
            <person name="Fadrosh D."/>
            <person name="Jin S."/>
            <person name="Johri S."/>
            <person name="Kim M."/>
            <person name="Overton L."/>
            <person name="Reardon M."/>
            <person name="Tsitrin T."/>
            <person name="Vuong H."/>
            <person name="Weaver B."/>
            <person name="Ciecko A."/>
            <person name="Tallon L."/>
            <person name="Jackson J."/>
            <person name="Pai G."/>
            <person name="Aken S.V."/>
            <person name="Utterback T."/>
            <person name="Reidmuller S."/>
            <person name="Feldblyum T."/>
            <person name="Hsiao J."/>
            <person name="Zismann V."/>
            <person name="Iobst S."/>
            <person name="de Vazeille A.R."/>
            <person name="Buell C.R."/>
            <person name="Ying K."/>
            <person name="Li Y."/>
            <person name="Lu T."/>
            <person name="Huang Y."/>
            <person name="Zhao Q."/>
            <person name="Feng Q."/>
            <person name="Zhang L."/>
            <person name="Zhu J."/>
            <person name="Weng Q."/>
            <person name="Mu J."/>
            <person name="Lu Y."/>
            <person name="Fan D."/>
            <person name="Liu Y."/>
            <person name="Guan J."/>
            <person name="Zhang Y."/>
            <person name="Yu S."/>
            <person name="Liu X."/>
            <person name="Zhang Y."/>
            <person name="Hong G."/>
            <person name="Han B."/>
            <person name="Choisne N."/>
            <person name="Demange N."/>
            <person name="Orjeda G."/>
            <person name="Samain S."/>
            <person name="Cattolico L."/>
            <person name="Pelletier E."/>
            <person name="Couloux A."/>
            <person name="Segurens B."/>
            <person name="Wincker P."/>
            <person name="D'Hont A."/>
            <person name="Scarpelli C."/>
            <person name="Weissenbach J."/>
            <person name="Salanoubat M."/>
            <person name="Quetier F."/>
            <person name="Yu Y."/>
            <person name="Kim H.R."/>
            <person name="Rambo T."/>
            <person name="Currie J."/>
            <person name="Collura K."/>
            <person name="Luo M."/>
            <person name="Yang T."/>
            <person name="Ammiraju J.S.S."/>
            <person name="Engler F."/>
            <person name="Soderlund C."/>
            <person name="Wing R.A."/>
            <person name="Palmer L.E."/>
            <person name="de la Bastide M."/>
            <person name="Spiegel L."/>
            <person name="Nascimento L."/>
            <person name="Zutavern T."/>
            <person name="O'Shaughnessy A."/>
            <person name="Dike S."/>
            <person name="Dedhia N."/>
            <person name="Preston R."/>
            <person name="Balija V."/>
            <person name="McCombie W.R."/>
            <person name="Chow T."/>
            <person name="Chen H."/>
            <person name="Chung M."/>
            <person name="Chen C."/>
            <person name="Shaw J."/>
            <person name="Wu H."/>
            <person name="Hsiao K."/>
            <person name="Chao Y."/>
            <person name="Chu M."/>
            <person name="Cheng C."/>
            <person name="Hour A."/>
            <person name="Lee P."/>
            <person name="Lin S."/>
            <person name="Lin Y."/>
            <person name="Liou J."/>
            <person name="Liu S."/>
            <person name="Hsing Y."/>
            <person name="Raghuvanshi S."/>
            <person name="Mohanty A."/>
            <person name="Bharti A.K."/>
            <person name="Gaur A."/>
            <person name="Gupta V."/>
            <person name="Kumar D."/>
            <person name="Ravi V."/>
            <person name="Vij S."/>
            <person name="Kapur A."/>
            <person name="Khurana P."/>
            <person name="Khurana P."/>
            <person name="Khurana J.P."/>
            <person name="Tyagi A.K."/>
            <person name="Gaikwad K."/>
            <person name="Singh A."/>
            <person name="Dalal V."/>
            <person name="Srivastava S."/>
            <person name="Dixit A."/>
            <person name="Pal A.K."/>
            <person name="Ghazi I.A."/>
            <person name="Yadav M."/>
            <person name="Pandit A."/>
            <person name="Bhargava A."/>
            <person name="Sureshbabu K."/>
            <person name="Batra K."/>
            <person name="Sharma T.R."/>
            <person name="Mohapatra T."/>
            <person name="Singh N.K."/>
            <person name="Messing J."/>
            <person name="Nelson A.B."/>
            <person name="Fuks G."/>
            <person name="Kavchok S."/>
            <person name="Keizer G."/>
            <person name="Linton E."/>
            <person name="Llaca V."/>
            <person name="Song R."/>
            <person name="Tanyolac B."/>
            <person name="Young S."/>
            <person name="Ho-Il K."/>
            <person name="Hahn J.H."/>
            <person name="Sangsakoo G."/>
            <person name="Vanavichit A."/>
            <person name="de Mattos Luiz.A.T."/>
            <person name="Zimmer P.D."/>
            <person name="Malone G."/>
            <person name="Dellagostin O."/>
            <person name="de Oliveira A.C."/>
            <person name="Bevan M."/>
            <person name="Bancroft I."/>
            <person name="Minx P."/>
            <person name="Cordum H."/>
            <person name="Wilson R."/>
            <person name="Cheng Z."/>
            <person name="Jin W."/>
            <person name="Jiang J."/>
            <person name="Leong S.A."/>
            <person name="Iwama H."/>
            <person name="Gojobori T."/>
            <person name="Itoh T."/>
            <person name="Niimura Y."/>
            <person name="Fujii Y."/>
            <person name="Habara T."/>
            <person name="Sakai H."/>
            <person name="Sato Y."/>
            <person name="Wilson G."/>
            <person name="Kumar K."/>
            <person name="McCouch S."/>
            <person name="Juretic N."/>
            <person name="Hoen D."/>
            <person name="Wright S."/>
            <person name="Bruskiewich R."/>
            <person name="Bureau T."/>
            <person name="Miyao A."/>
            <person name="Hirochika H."/>
            <person name="Nishikawa T."/>
            <person name="Kadowaki K."/>
            <person name="Sugiura M."/>
            <person name="Burr B."/>
            <person name="Sasaki T."/>
        </authorList>
    </citation>
    <scope>NUCLEOTIDE SEQUENCE [LARGE SCALE GENOMIC DNA]</scope>
    <source>
        <strain evidence="2">cv. Nipponbare</strain>
    </source>
</reference>
<gene>
    <name evidence="1" type="ordered locus">Os04g0572700</name>
</gene>
<dbReference type="KEGG" id="dosa:Os04g0572700"/>
<evidence type="ECO:0000313" key="2">
    <source>
        <dbReference type="Proteomes" id="UP000000763"/>
    </source>
</evidence>
<reference evidence="2" key="2">
    <citation type="journal article" date="2008" name="Nucleic Acids Res.">
        <title>The rice annotation project database (RAP-DB): 2008 update.</title>
        <authorList>
            <consortium name="The rice annotation project (RAP)"/>
        </authorList>
    </citation>
    <scope>GENOME REANNOTATION</scope>
    <source>
        <strain evidence="2">cv. Nipponbare</strain>
    </source>
</reference>
<organism evidence="1 2">
    <name type="scientific">Oryza sativa subsp. japonica</name>
    <name type="common">Rice</name>
    <dbReference type="NCBI Taxonomy" id="39947"/>
    <lineage>
        <taxon>Eukaryota</taxon>
        <taxon>Viridiplantae</taxon>
        <taxon>Streptophyta</taxon>
        <taxon>Embryophyta</taxon>
        <taxon>Tracheophyta</taxon>
        <taxon>Spermatophyta</taxon>
        <taxon>Magnoliopsida</taxon>
        <taxon>Liliopsida</taxon>
        <taxon>Poales</taxon>
        <taxon>Poaceae</taxon>
        <taxon>BOP clade</taxon>
        <taxon>Oryzoideae</taxon>
        <taxon>Oryzeae</taxon>
        <taxon>Oryzinae</taxon>
        <taxon>Oryza</taxon>
        <taxon>Oryza sativa</taxon>
    </lineage>
</organism>
<accession>C7J0Z1</accession>
<name>C7J0Z1_ORYSJ</name>
<dbReference type="InterPro" id="IPR036322">
    <property type="entry name" value="WD40_repeat_dom_sf"/>
</dbReference>
<dbReference type="Proteomes" id="UP000000763">
    <property type="component" value="Chromosome 4"/>
</dbReference>
<dbReference type="Gene3D" id="2.130.10.10">
    <property type="entry name" value="YVTN repeat-like/Quinoprotein amine dehydrogenase"/>
    <property type="match status" value="1"/>
</dbReference>
<dbReference type="SUPFAM" id="SSF50978">
    <property type="entry name" value="WD40 repeat-like"/>
    <property type="match status" value="1"/>
</dbReference>
<dbReference type="InterPro" id="IPR015943">
    <property type="entry name" value="WD40/YVTN_repeat-like_dom_sf"/>
</dbReference>
<proteinExistence type="predicted"/>
<sequence length="57" mass="6517">KHDRPGTWQNCNGLTLSGHTGAIMPLLCWDQFLLSCSLDQTIKVWAAMESWKLEAWQ</sequence>
<dbReference type="EMBL" id="AP008210">
    <property type="protein sequence ID" value="BAH92784.1"/>
    <property type="molecule type" value="Genomic_DNA"/>
</dbReference>
<evidence type="ECO:0000313" key="1">
    <source>
        <dbReference type="EMBL" id="BAH92784.1"/>
    </source>
</evidence>
<protein>
    <submittedName>
        <fullName evidence="1">Os04g0572700 protein</fullName>
    </submittedName>
</protein>